<dbReference type="GO" id="GO:0005524">
    <property type="term" value="F:ATP binding"/>
    <property type="evidence" value="ECO:0007669"/>
    <property type="project" value="UniProtKB-KW"/>
</dbReference>
<feature type="domain" description="RecA family profile 1" evidence="3">
    <location>
        <begin position="1"/>
        <end position="120"/>
    </location>
</feature>
<dbReference type="EMBL" id="LAZR01032110">
    <property type="protein sequence ID" value="KKL51837.1"/>
    <property type="molecule type" value="Genomic_DNA"/>
</dbReference>
<dbReference type="GO" id="GO:0006281">
    <property type="term" value="P:DNA repair"/>
    <property type="evidence" value="ECO:0007669"/>
    <property type="project" value="InterPro"/>
</dbReference>
<dbReference type="PROSITE" id="PS50163">
    <property type="entry name" value="RECA_3"/>
    <property type="match status" value="1"/>
</dbReference>
<dbReference type="GO" id="GO:0003677">
    <property type="term" value="F:DNA binding"/>
    <property type="evidence" value="ECO:0007669"/>
    <property type="project" value="InterPro"/>
</dbReference>
<keyword evidence="2" id="KW-0067">ATP-binding</keyword>
<feature type="domain" description="RecA family profile 2" evidence="4">
    <location>
        <begin position="125"/>
        <end position="186"/>
    </location>
</feature>
<dbReference type="PANTHER" id="PTHR22942:SF30">
    <property type="entry name" value="MEIOTIC RECOMBINATION PROTEIN DMC1_LIM15 HOMOLOG"/>
    <property type="match status" value="1"/>
</dbReference>
<evidence type="ECO:0000259" key="3">
    <source>
        <dbReference type="PROSITE" id="PS50162"/>
    </source>
</evidence>
<proteinExistence type="predicted"/>
<dbReference type="PROSITE" id="PS50162">
    <property type="entry name" value="RECA_2"/>
    <property type="match status" value="1"/>
</dbReference>
<evidence type="ECO:0000256" key="1">
    <source>
        <dbReference type="ARBA" id="ARBA00022741"/>
    </source>
</evidence>
<accession>A0A0F9FLB8</accession>
<evidence type="ECO:0000259" key="4">
    <source>
        <dbReference type="PROSITE" id="PS50163"/>
    </source>
</evidence>
<keyword evidence="1" id="KW-0547">Nucleotide-binding</keyword>
<name>A0A0F9FLB8_9ZZZZ</name>
<evidence type="ECO:0000256" key="2">
    <source>
        <dbReference type="ARBA" id="ARBA00022840"/>
    </source>
</evidence>
<dbReference type="InterPro" id="IPR013632">
    <property type="entry name" value="Rad51_C"/>
</dbReference>
<dbReference type="InterPro" id="IPR020588">
    <property type="entry name" value="RecA_ATP-bd"/>
</dbReference>
<sequence length="186" mass="20680">FPDSHVIYIDTENTFKANRIRQLCKGLGVDPEKALQQIKVGKAVTSDHQILLTENVEKEIVEGKLDVKLIIIDSLMNHFRAEYLGRGTLAGRQQMINGYLHKIGILVANYNMAVYMTNQIQSDPGMAYGDPNKAVGGNIVGHFATTRVYMRKAAKGTRKMILVDSPDLAEGEALFMIKEEGLETVE</sequence>
<dbReference type="GO" id="GO:0140664">
    <property type="term" value="F:ATP-dependent DNA damage sensor activity"/>
    <property type="evidence" value="ECO:0007669"/>
    <property type="project" value="InterPro"/>
</dbReference>
<protein>
    <recommendedName>
        <fullName evidence="6">RecA family profile 1 domain-containing protein</fullName>
    </recommendedName>
</protein>
<dbReference type="Pfam" id="PF08423">
    <property type="entry name" value="Rad51"/>
    <property type="match status" value="1"/>
</dbReference>
<dbReference type="PANTHER" id="PTHR22942">
    <property type="entry name" value="RECA/RAD51/RADA DNA STRAND-PAIRING FAMILY MEMBER"/>
    <property type="match status" value="1"/>
</dbReference>
<feature type="non-terminal residue" evidence="5">
    <location>
        <position position="1"/>
    </location>
</feature>
<gene>
    <name evidence="5" type="ORF">LCGC14_2291480</name>
</gene>
<dbReference type="AlphaFoldDB" id="A0A0F9FLB8"/>
<reference evidence="5" key="1">
    <citation type="journal article" date="2015" name="Nature">
        <title>Complex archaea that bridge the gap between prokaryotes and eukaryotes.</title>
        <authorList>
            <person name="Spang A."/>
            <person name="Saw J.H."/>
            <person name="Jorgensen S.L."/>
            <person name="Zaremba-Niedzwiedzka K."/>
            <person name="Martijn J."/>
            <person name="Lind A.E."/>
            <person name="van Eijk R."/>
            <person name="Schleper C."/>
            <person name="Guy L."/>
            <person name="Ettema T.J."/>
        </authorList>
    </citation>
    <scope>NUCLEOTIDE SEQUENCE</scope>
</reference>
<dbReference type="InterPro" id="IPR027417">
    <property type="entry name" value="P-loop_NTPase"/>
</dbReference>
<evidence type="ECO:0008006" key="6">
    <source>
        <dbReference type="Google" id="ProtNLM"/>
    </source>
</evidence>
<organism evidence="5">
    <name type="scientific">marine sediment metagenome</name>
    <dbReference type="NCBI Taxonomy" id="412755"/>
    <lineage>
        <taxon>unclassified sequences</taxon>
        <taxon>metagenomes</taxon>
        <taxon>ecological metagenomes</taxon>
    </lineage>
</organism>
<evidence type="ECO:0000313" key="5">
    <source>
        <dbReference type="EMBL" id="KKL51837.1"/>
    </source>
</evidence>
<dbReference type="SUPFAM" id="SSF52540">
    <property type="entry name" value="P-loop containing nucleoside triphosphate hydrolases"/>
    <property type="match status" value="1"/>
</dbReference>
<dbReference type="Gene3D" id="3.40.50.300">
    <property type="entry name" value="P-loop containing nucleotide triphosphate hydrolases"/>
    <property type="match status" value="1"/>
</dbReference>
<dbReference type="InterPro" id="IPR020587">
    <property type="entry name" value="RecA_monomer-monomer_interface"/>
</dbReference>
<comment type="caution">
    <text evidence="5">The sequence shown here is derived from an EMBL/GenBank/DDBJ whole genome shotgun (WGS) entry which is preliminary data.</text>
</comment>